<reference evidence="1 2" key="1">
    <citation type="submission" date="2019-07" db="EMBL/GenBank/DDBJ databases">
        <authorList>
            <person name="Kim J."/>
        </authorList>
    </citation>
    <scope>NUCLEOTIDE SEQUENCE [LARGE SCALE GENOMIC DNA]</scope>
    <source>
        <strain evidence="1 2">N4</strain>
    </source>
</reference>
<dbReference type="OrthoDB" id="2360771at2"/>
<dbReference type="EMBL" id="VNJK01000002">
    <property type="protein sequence ID" value="TVX89747.1"/>
    <property type="molecule type" value="Genomic_DNA"/>
</dbReference>
<evidence type="ECO:0000313" key="1">
    <source>
        <dbReference type="EMBL" id="TVX89747.1"/>
    </source>
</evidence>
<evidence type="ECO:0000313" key="2">
    <source>
        <dbReference type="Proteomes" id="UP000318102"/>
    </source>
</evidence>
<dbReference type="SUPFAM" id="SSF55961">
    <property type="entry name" value="Bet v1-like"/>
    <property type="match status" value="1"/>
</dbReference>
<accession>A0A559IQ29</accession>
<sequence length="151" mass="18024">MKQWSREIEINAPIEHVWSYLDGSLEQMQKIMPQVVEHKPVTITEEVVGTVYRQKYKEGKRIEEYDVHTLEYSNHQDDKKLKIRFTLANCFEITALYELHRVDEQKTRLTYTVTNQALKWFMKLFMIFASDKVVVQFLENVKKTAESEYLG</sequence>
<dbReference type="CDD" id="cd07812">
    <property type="entry name" value="SRPBCC"/>
    <property type="match status" value="1"/>
</dbReference>
<dbReference type="AlphaFoldDB" id="A0A559IQ29"/>
<gene>
    <name evidence="1" type="ORF">FPZ44_18515</name>
</gene>
<dbReference type="Proteomes" id="UP000318102">
    <property type="component" value="Unassembled WGS sequence"/>
</dbReference>
<name>A0A559IQ29_9BACL</name>
<organism evidence="1 2">
    <name type="scientific">Paenibacillus agilis</name>
    <dbReference type="NCBI Taxonomy" id="3020863"/>
    <lineage>
        <taxon>Bacteria</taxon>
        <taxon>Bacillati</taxon>
        <taxon>Bacillota</taxon>
        <taxon>Bacilli</taxon>
        <taxon>Bacillales</taxon>
        <taxon>Paenibacillaceae</taxon>
        <taxon>Paenibacillus</taxon>
    </lineage>
</organism>
<dbReference type="Gene3D" id="3.30.530.20">
    <property type="match status" value="1"/>
</dbReference>
<proteinExistence type="predicted"/>
<keyword evidence="2" id="KW-1185">Reference proteome</keyword>
<comment type="caution">
    <text evidence="1">The sequence shown here is derived from an EMBL/GenBank/DDBJ whole genome shotgun (WGS) entry which is preliminary data.</text>
</comment>
<protein>
    <submittedName>
        <fullName evidence="1">SRPBCC family protein</fullName>
    </submittedName>
</protein>
<dbReference type="Pfam" id="PF10604">
    <property type="entry name" value="Polyketide_cyc2"/>
    <property type="match status" value="1"/>
</dbReference>
<dbReference type="RefSeq" id="WP_144992531.1">
    <property type="nucleotide sequence ID" value="NZ_VNJK01000002.1"/>
</dbReference>
<dbReference type="InterPro" id="IPR023393">
    <property type="entry name" value="START-like_dom_sf"/>
</dbReference>
<dbReference type="InterPro" id="IPR019587">
    <property type="entry name" value="Polyketide_cyclase/dehydratase"/>
</dbReference>